<proteinExistence type="predicted"/>
<protein>
    <submittedName>
        <fullName evidence="2">PIN domain-containing protein</fullName>
    </submittedName>
</protein>
<evidence type="ECO:0000259" key="1">
    <source>
        <dbReference type="Pfam" id="PF01850"/>
    </source>
</evidence>
<accession>A0A3P2A4Q2</accession>
<gene>
    <name evidence="2" type="ORF">EII21_05240</name>
</gene>
<reference evidence="2 3" key="1">
    <citation type="submission" date="2018-11" db="EMBL/GenBank/DDBJ databases">
        <title>Genomes From Bacteria Associated with the Canine Oral Cavity: a Test Case for Automated Genome-Based Taxonomic Assignment.</title>
        <authorList>
            <person name="Coil D.A."/>
            <person name="Jospin G."/>
            <person name="Darling A.E."/>
            <person name="Wallis C."/>
            <person name="Davis I.J."/>
            <person name="Harris S."/>
            <person name="Eisen J.A."/>
            <person name="Holcombe L.J."/>
            <person name="O'Flynn C."/>
        </authorList>
    </citation>
    <scope>NUCLEOTIDE SEQUENCE [LARGE SCALE GENOMIC DNA]</scope>
    <source>
        <strain evidence="2 3">COT-280</strain>
    </source>
</reference>
<dbReference type="EMBL" id="RQYC01000006">
    <property type="protein sequence ID" value="RRD90329.1"/>
    <property type="molecule type" value="Genomic_DNA"/>
</dbReference>
<dbReference type="Proteomes" id="UP000269923">
    <property type="component" value="Unassembled WGS sequence"/>
</dbReference>
<dbReference type="Pfam" id="PF01850">
    <property type="entry name" value="PIN"/>
    <property type="match status" value="1"/>
</dbReference>
<feature type="domain" description="PIN" evidence="1">
    <location>
        <begin position="4"/>
        <end position="137"/>
    </location>
</feature>
<dbReference type="SUPFAM" id="SSF88723">
    <property type="entry name" value="PIN domain-like"/>
    <property type="match status" value="1"/>
</dbReference>
<dbReference type="Gene3D" id="3.40.50.1010">
    <property type="entry name" value="5'-nuclease"/>
    <property type="match status" value="1"/>
</dbReference>
<organism evidence="2 3">
    <name type="scientific">Conchiformibius steedae</name>
    <dbReference type="NCBI Taxonomy" id="153493"/>
    <lineage>
        <taxon>Bacteria</taxon>
        <taxon>Pseudomonadati</taxon>
        <taxon>Pseudomonadota</taxon>
        <taxon>Betaproteobacteria</taxon>
        <taxon>Neisseriales</taxon>
        <taxon>Neisseriaceae</taxon>
        <taxon>Conchiformibius</taxon>
    </lineage>
</organism>
<keyword evidence="3" id="KW-1185">Reference proteome</keyword>
<evidence type="ECO:0000313" key="2">
    <source>
        <dbReference type="EMBL" id="RRD90329.1"/>
    </source>
</evidence>
<dbReference type="AlphaFoldDB" id="A0A3P2A4Q2"/>
<comment type="caution">
    <text evidence="2">The sequence shown here is derived from an EMBL/GenBank/DDBJ whole genome shotgun (WGS) entry which is preliminary data.</text>
</comment>
<name>A0A3P2A4Q2_9NEIS</name>
<sequence>MSRYLLDSNYLIALEDSSHSKHQDVLSDMTGKLQNTQTVFFITPLIRYEFLRGLDWVSNGRLNQAEQILSGFDLLEINKEISDLARDLYRFDKFESQQNHQNRNLEKNKFDMFHFATAQIHGLEILSNDTDIKKIDDLYRRMQQF</sequence>
<dbReference type="InterPro" id="IPR029060">
    <property type="entry name" value="PIN-like_dom_sf"/>
</dbReference>
<dbReference type="RefSeq" id="WP_124794539.1">
    <property type="nucleotide sequence ID" value="NZ_RQYC01000006.1"/>
</dbReference>
<dbReference type="OrthoDB" id="8613935at2"/>
<evidence type="ECO:0000313" key="3">
    <source>
        <dbReference type="Proteomes" id="UP000269923"/>
    </source>
</evidence>
<dbReference type="InterPro" id="IPR002716">
    <property type="entry name" value="PIN_dom"/>
</dbReference>